<evidence type="ECO:0000313" key="6">
    <source>
        <dbReference type="EMBL" id="KAL3672088.1"/>
    </source>
</evidence>
<accession>A0ABD3FZ73</accession>
<evidence type="ECO:0000313" key="7">
    <source>
        <dbReference type="Proteomes" id="UP001632037"/>
    </source>
</evidence>
<evidence type="ECO:0000256" key="2">
    <source>
        <dbReference type="ARBA" id="ARBA00022771"/>
    </source>
</evidence>
<protein>
    <recommendedName>
        <fullName evidence="5">RING-type domain-containing protein</fullName>
    </recommendedName>
</protein>
<dbReference type="InterPro" id="IPR013083">
    <property type="entry name" value="Znf_RING/FYVE/PHD"/>
</dbReference>
<evidence type="ECO:0000256" key="4">
    <source>
        <dbReference type="PROSITE-ProRule" id="PRU00175"/>
    </source>
</evidence>
<evidence type="ECO:0000259" key="5">
    <source>
        <dbReference type="PROSITE" id="PS50089"/>
    </source>
</evidence>
<comment type="caution">
    <text evidence="6">The sequence shown here is derived from an EMBL/GenBank/DDBJ whole genome shotgun (WGS) entry which is preliminary data.</text>
</comment>
<dbReference type="SMART" id="SM00184">
    <property type="entry name" value="RING"/>
    <property type="match status" value="1"/>
</dbReference>
<dbReference type="AlphaFoldDB" id="A0ABD3FZ73"/>
<proteinExistence type="predicted"/>
<dbReference type="InterPro" id="IPR001841">
    <property type="entry name" value="Znf_RING"/>
</dbReference>
<keyword evidence="1" id="KW-0479">Metal-binding</keyword>
<dbReference type="SUPFAM" id="SSF57850">
    <property type="entry name" value="RING/U-box"/>
    <property type="match status" value="1"/>
</dbReference>
<dbReference type="GO" id="GO:0008270">
    <property type="term" value="F:zinc ion binding"/>
    <property type="evidence" value="ECO:0007669"/>
    <property type="project" value="UniProtKB-KW"/>
</dbReference>
<dbReference type="EMBL" id="JBIMZQ010000004">
    <property type="protein sequence ID" value="KAL3672088.1"/>
    <property type="molecule type" value="Genomic_DNA"/>
</dbReference>
<evidence type="ECO:0000256" key="3">
    <source>
        <dbReference type="ARBA" id="ARBA00022833"/>
    </source>
</evidence>
<evidence type="ECO:0000256" key="1">
    <source>
        <dbReference type="ARBA" id="ARBA00022723"/>
    </source>
</evidence>
<dbReference type="PROSITE" id="PS00518">
    <property type="entry name" value="ZF_RING_1"/>
    <property type="match status" value="1"/>
</dbReference>
<keyword evidence="7" id="KW-1185">Reference proteome</keyword>
<feature type="domain" description="RING-type" evidence="5">
    <location>
        <begin position="272"/>
        <end position="310"/>
    </location>
</feature>
<dbReference type="Pfam" id="PF14634">
    <property type="entry name" value="zf-RING_5"/>
    <property type="match status" value="1"/>
</dbReference>
<dbReference type="PROSITE" id="PS50089">
    <property type="entry name" value="ZF_RING_2"/>
    <property type="match status" value="1"/>
</dbReference>
<keyword evidence="3" id="KW-0862">Zinc</keyword>
<gene>
    <name evidence="6" type="ORF">V7S43_002752</name>
</gene>
<dbReference type="Proteomes" id="UP001632037">
    <property type="component" value="Unassembled WGS sequence"/>
</dbReference>
<keyword evidence="2 4" id="KW-0863">Zinc-finger</keyword>
<reference evidence="6 7" key="1">
    <citation type="submission" date="2024-09" db="EMBL/GenBank/DDBJ databases">
        <title>Genome sequencing and assembly of Phytophthora oleae, isolate VK10A, causative agent of rot of olive drupes.</title>
        <authorList>
            <person name="Conti Taguali S."/>
            <person name="Riolo M."/>
            <person name="La Spada F."/>
            <person name="Cacciola S.O."/>
            <person name="Dionisio G."/>
        </authorList>
    </citation>
    <scope>NUCLEOTIDE SEQUENCE [LARGE SCALE GENOMIC DNA]</scope>
    <source>
        <strain evidence="6 7">VK10A</strain>
    </source>
</reference>
<sequence length="343" mass="38526">MPADEADESAVEMSEGSAEGRHWGLHVGDIAQIAQGRSEKYTYAIYCGRGRVIHVWSPSRRSFRVRVDSLRGLKASGYAATKCSRELDNFFHDLLNVTPMNSNEVIRRAKAALHSTAASRQSSLSFILFARYGDTIFTLLELLKDAYWIAVDGWMLGNEHPESLHVNDASPLELPICATRRSGNNRVAGPAISKFFGTVADLLISEWLGKSLGDFFKDSRIPNKWYPIPVPSSILCLAPLLLQYDIQQTAFQLRCIVSPTIPERMAGDRMECGVCWMDFTPLKVMLLKCQHYICDPCLRMLPKRECPYCRGSIQFAQPVGAFVKREALRLLMEAMQLEDKSPS</sequence>
<dbReference type="Gene3D" id="3.30.40.10">
    <property type="entry name" value="Zinc/RING finger domain, C3HC4 (zinc finger)"/>
    <property type="match status" value="1"/>
</dbReference>
<dbReference type="InterPro" id="IPR017907">
    <property type="entry name" value="Znf_RING_CS"/>
</dbReference>
<name>A0ABD3FZ73_9STRA</name>
<organism evidence="6 7">
    <name type="scientific">Phytophthora oleae</name>
    <dbReference type="NCBI Taxonomy" id="2107226"/>
    <lineage>
        <taxon>Eukaryota</taxon>
        <taxon>Sar</taxon>
        <taxon>Stramenopiles</taxon>
        <taxon>Oomycota</taxon>
        <taxon>Peronosporomycetes</taxon>
        <taxon>Peronosporales</taxon>
        <taxon>Peronosporaceae</taxon>
        <taxon>Phytophthora</taxon>
    </lineage>
</organism>